<keyword evidence="7" id="KW-1185">Reference proteome</keyword>
<evidence type="ECO:0000256" key="3">
    <source>
        <dbReference type="SAM" id="SignalP"/>
    </source>
</evidence>
<feature type="chain" id="PRO_5032509871" evidence="3">
    <location>
        <begin position="24"/>
        <end position="551"/>
    </location>
</feature>
<dbReference type="PANTHER" id="PTHR45726">
    <property type="entry name" value="LEUKOTRIENE A-4 HYDROLASE"/>
    <property type="match status" value="1"/>
</dbReference>
<feature type="domain" description="Aminopeptidase N-like N-terminal" evidence="5">
    <location>
        <begin position="52"/>
        <end position="228"/>
    </location>
</feature>
<feature type="signal peptide" evidence="3">
    <location>
        <begin position="1"/>
        <end position="23"/>
    </location>
</feature>
<keyword evidence="6" id="KW-0645">Protease</keyword>
<dbReference type="CDD" id="cd09603">
    <property type="entry name" value="M1_APN_like"/>
    <property type="match status" value="1"/>
</dbReference>
<dbReference type="GO" id="GO:0008270">
    <property type="term" value="F:zinc ion binding"/>
    <property type="evidence" value="ECO:0007669"/>
    <property type="project" value="InterPro"/>
</dbReference>
<dbReference type="InterPro" id="IPR034015">
    <property type="entry name" value="M1_LTA4H"/>
</dbReference>
<dbReference type="Pfam" id="PF01433">
    <property type="entry name" value="Peptidase_M1"/>
    <property type="match status" value="1"/>
</dbReference>
<sequence length="551" mass="63128">MITRSACHAAGVFLLLLVSSTSAFSQKNRTFTRQDTLRGSITPERAWWDLVHYDLRIKVNPQDSSMHGTNLVRYKVLKAQQVMQLDLQPPMRITQVTQNGQQLAVKQDGNAWYITLPGKQAVGALHAVEVQFGGKPKVSRNPPWSGGVTWKKDPAGNPFIATSVQGEGASLFWPNKDHMYDEPDSMMIRVTVPKNLMDVSNGRLRQVENHPDGSRTFHWAVTNPINNYGVNVNVGDYVHFSEVYPGEKGNLDCDYYVLRDNLDKAKAQFKDVPRMLKAFEHWFGPYPFYEDGFKLVEVPYLGMEHQSSVTYGNKYRNGYLGRDLSGSGWGLKFDYIIIHESGHEWFANNITYKDIADMWVHESFTTYSEPIFVEYHYGKQAGSEYAIGLRRNIANDKPIIGPYHVNASGSGDMYPKGANMLHTLRQVVRDDEKWRKILRGLNQEFYHQTVTSAQIENYLSRQIGRDLNPFFDQYLRDVRIPVLEYRLEGNRLSYRWTNTVSGFNLPVKVQAGEKELWLEPVTTKWKTTKTKAAVTDIKVDPNFYVSQKKAE</sequence>
<dbReference type="EMBL" id="JACJIQ010000009">
    <property type="protein sequence ID" value="MBA9077787.1"/>
    <property type="molecule type" value="Genomic_DNA"/>
</dbReference>
<dbReference type="InterPro" id="IPR045357">
    <property type="entry name" value="Aminopeptidase_N-like_N"/>
</dbReference>
<feature type="active site" description="Proton donor" evidence="1">
    <location>
        <position position="414"/>
    </location>
</feature>
<comment type="cofactor">
    <cofactor evidence="2">
        <name>Zn(2+)</name>
        <dbReference type="ChEBI" id="CHEBI:29105"/>
    </cofactor>
    <text evidence="2">Binds 1 zinc ion per subunit.</text>
</comment>
<name>A0A839GSE9_9BACT</name>
<feature type="binding site" evidence="2">
    <location>
        <position position="343"/>
    </location>
    <ligand>
        <name>Zn(2+)</name>
        <dbReference type="ChEBI" id="CHEBI:29105"/>
        <note>catalytic</note>
    </ligand>
</feature>
<feature type="active site" description="Proton acceptor" evidence="1">
    <location>
        <position position="340"/>
    </location>
</feature>
<protein>
    <submittedName>
        <fullName evidence="6">Aminopeptidase N</fullName>
    </submittedName>
</protein>
<feature type="binding site" evidence="2">
    <location>
        <position position="339"/>
    </location>
    <ligand>
        <name>Zn(2+)</name>
        <dbReference type="ChEBI" id="CHEBI:29105"/>
        <note>catalytic</note>
    </ligand>
</feature>
<dbReference type="Pfam" id="PF17900">
    <property type="entry name" value="Peptidase_M1_N"/>
    <property type="match status" value="1"/>
</dbReference>
<keyword evidence="2" id="KW-0862">Zinc</keyword>
<accession>A0A839GSE9</accession>
<feature type="domain" description="Peptidase M1 membrane alanine aminopeptidase" evidence="4">
    <location>
        <begin position="273"/>
        <end position="474"/>
    </location>
</feature>
<dbReference type="Proteomes" id="UP000563094">
    <property type="component" value="Unassembled WGS sequence"/>
</dbReference>
<evidence type="ECO:0000313" key="6">
    <source>
        <dbReference type="EMBL" id="MBA9077787.1"/>
    </source>
</evidence>
<evidence type="ECO:0000256" key="1">
    <source>
        <dbReference type="PIRSR" id="PIRSR634015-1"/>
    </source>
</evidence>
<gene>
    <name evidence="6" type="ORF">FHS90_002506</name>
</gene>
<dbReference type="SUPFAM" id="SSF63737">
    <property type="entry name" value="Leukotriene A4 hydrolase N-terminal domain"/>
    <property type="match status" value="1"/>
</dbReference>
<keyword evidence="6" id="KW-0378">Hydrolase</keyword>
<reference evidence="6 7" key="1">
    <citation type="submission" date="2020-08" db="EMBL/GenBank/DDBJ databases">
        <title>Genomic Encyclopedia of Type Strains, Phase IV (KMG-IV): sequencing the most valuable type-strain genomes for metagenomic binning, comparative biology and taxonomic classification.</title>
        <authorList>
            <person name="Goeker M."/>
        </authorList>
    </citation>
    <scope>NUCLEOTIDE SEQUENCE [LARGE SCALE GENOMIC DNA]</scope>
    <source>
        <strain evidence="6 7">DSM 29854</strain>
    </source>
</reference>
<dbReference type="InterPro" id="IPR027268">
    <property type="entry name" value="Peptidase_M4/M1_CTD_sf"/>
</dbReference>
<comment type="caution">
    <text evidence="6">The sequence shown here is derived from an EMBL/GenBank/DDBJ whole genome shotgun (WGS) entry which is preliminary data.</text>
</comment>
<dbReference type="InterPro" id="IPR014782">
    <property type="entry name" value="Peptidase_M1_dom"/>
</dbReference>
<dbReference type="PANTHER" id="PTHR45726:SF3">
    <property type="entry name" value="LEUKOTRIENE A-4 HYDROLASE"/>
    <property type="match status" value="1"/>
</dbReference>
<keyword evidence="3" id="KW-0732">Signal</keyword>
<dbReference type="GO" id="GO:0008237">
    <property type="term" value="F:metallopeptidase activity"/>
    <property type="evidence" value="ECO:0007669"/>
    <property type="project" value="InterPro"/>
</dbReference>
<evidence type="ECO:0000259" key="5">
    <source>
        <dbReference type="Pfam" id="PF17900"/>
    </source>
</evidence>
<dbReference type="Gene3D" id="2.60.40.1730">
    <property type="entry name" value="tricorn interacting facor f3 domain"/>
    <property type="match status" value="1"/>
</dbReference>
<evidence type="ECO:0000259" key="4">
    <source>
        <dbReference type="Pfam" id="PF01433"/>
    </source>
</evidence>
<keyword evidence="6" id="KW-0031">Aminopeptidase</keyword>
<evidence type="ECO:0000313" key="7">
    <source>
        <dbReference type="Proteomes" id="UP000563094"/>
    </source>
</evidence>
<keyword evidence="2" id="KW-0479">Metal-binding</keyword>
<proteinExistence type="predicted"/>
<organism evidence="6 7">
    <name type="scientific">Rufibacter quisquiliarum</name>
    <dbReference type="NCBI Taxonomy" id="1549639"/>
    <lineage>
        <taxon>Bacteria</taxon>
        <taxon>Pseudomonadati</taxon>
        <taxon>Bacteroidota</taxon>
        <taxon>Cytophagia</taxon>
        <taxon>Cytophagales</taxon>
        <taxon>Hymenobacteraceae</taxon>
        <taxon>Rufibacter</taxon>
    </lineage>
</organism>
<dbReference type="GO" id="GO:0004177">
    <property type="term" value="F:aminopeptidase activity"/>
    <property type="evidence" value="ECO:0007669"/>
    <property type="project" value="UniProtKB-KW"/>
</dbReference>
<feature type="binding site" evidence="2">
    <location>
        <position position="362"/>
    </location>
    <ligand>
        <name>Zn(2+)</name>
        <dbReference type="ChEBI" id="CHEBI:29105"/>
        <note>catalytic</note>
    </ligand>
</feature>
<dbReference type="Gene3D" id="1.10.390.10">
    <property type="entry name" value="Neutral Protease Domain 2"/>
    <property type="match status" value="1"/>
</dbReference>
<dbReference type="RefSeq" id="WP_182513219.1">
    <property type="nucleotide sequence ID" value="NZ_JACJIQ010000009.1"/>
</dbReference>
<dbReference type="InterPro" id="IPR042097">
    <property type="entry name" value="Aminopeptidase_N-like_N_sf"/>
</dbReference>
<dbReference type="AlphaFoldDB" id="A0A839GSE9"/>
<evidence type="ECO:0000256" key="2">
    <source>
        <dbReference type="PIRSR" id="PIRSR634015-3"/>
    </source>
</evidence>
<dbReference type="SUPFAM" id="SSF55486">
    <property type="entry name" value="Metalloproteases ('zincins'), catalytic domain"/>
    <property type="match status" value="1"/>
</dbReference>